<accession>A0A371BFC0</accession>
<gene>
    <name evidence="3" type="ORF">DXH95_02400</name>
</gene>
<dbReference type="Pfam" id="PF23212">
    <property type="entry name" value="DUF7064"/>
    <property type="match status" value="1"/>
</dbReference>
<evidence type="ECO:0000259" key="2">
    <source>
        <dbReference type="Pfam" id="PF23213"/>
    </source>
</evidence>
<dbReference type="InterPro" id="IPR055493">
    <property type="entry name" value="DUF7065"/>
</dbReference>
<feature type="domain" description="DUF7065" evidence="2">
    <location>
        <begin position="11"/>
        <end position="170"/>
    </location>
</feature>
<dbReference type="RefSeq" id="WP_115547860.1">
    <property type="nucleotide sequence ID" value="NZ_QRGP01000001.1"/>
</dbReference>
<evidence type="ECO:0000259" key="1">
    <source>
        <dbReference type="Pfam" id="PF23212"/>
    </source>
</evidence>
<dbReference type="InterPro" id="IPR055492">
    <property type="entry name" value="DUF7064"/>
</dbReference>
<protein>
    <recommendedName>
        <fullName evidence="5">AttH domain-containing protein</fullName>
    </recommendedName>
</protein>
<dbReference type="Pfam" id="PF23213">
    <property type="entry name" value="DUF7065"/>
    <property type="match status" value="1"/>
</dbReference>
<comment type="caution">
    <text evidence="3">The sequence shown here is derived from an EMBL/GenBank/DDBJ whole genome shotgun (WGS) entry which is preliminary data.</text>
</comment>
<dbReference type="Proteomes" id="UP000263833">
    <property type="component" value="Unassembled WGS sequence"/>
</dbReference>
<organism evidence="3 4">
    <name type="scientific">Sphingorhabdus pulchriflava</name>
    <dbReference type="NCBI Taxonomy" id="2292257"/>
    <lineage>
        <taxon>Bacteria</taxon>
        <taxon>Pseudomonadati</taxon>
        <taxon>Pseudomonadota</taxon>
        <taxon>Alphaproteobacteria</taxon>
        <taxon>Sphingomonadales</taxon>
        <taxon>Sphingomonadaceae</taxon>
        <taxon>Sphingorhabdus</taxon>
    </lineage>
</organism>
<evidence type="ECO:0000313" key="4">
    <source>
        <dbReference type="Proteomes" id="UP000263833"/>
    </source>
</evidence>
<evidence type="ECO:0008006" key="5">
    <source>
        <dbReference type="Google" id="ProtNLM"/>
    </source>
</evidence>
<dbReference type="SUPFAM" id="SSF159245">
    <property type="entry name" value="AttH-like"/>
    <property type="match status" value="1"/>
</dbReference>
<proteinExistence type="predicted"/>
<reference evidence="4" key="1">
    <citation type="submission" date="2018-08" db="EMBL/GenBank/DDBJ databases">
        <authorList>
            <person name="Kim S.-J."/>
            <person name="Jung G.-Y."/>
        </authorList>
    </citation>
    <scope>NUCLEOTIDE SEQUENCE [LARGE SCALE GENOMIC DNA]</scope>
    <source>
        <strain evidence="4">GY_G</strain>
    </source>
</reference>
<name>A0A371BFC0_9SPHN</name>
<evidence type="ECO:0000313" key="3">
    <source>
        <dbReference type="EMBL" id="RDV06305.1"/>
    </source>
</evidence>
<dbReference type="AlphaFoldDB" id="A0A371BFC0"/>
<dbReference type="EMBL" id="QRGP01000001">
    <property type="protein sequence ID" value="RDV06305.1"/>
    <property type="molecule type" value="Genomic_DNA"/>
</dbReference>
<feature type="domain" description="DUF7064" evidence="1">
    <location>
        <begin position="173"/>
        <end position="288"/>
    </location>
</feature>
<dbReference type="OrthoDB" id="115252at2"/>
<keyword evidence="4" id="KW-1185">Reference proteome</keyword>
<sequence>MAENFREADRHRHRPPANAPANWQESFFLGWADLETLSAGSHHISLSPATGTAHVWSWIVVNGERVAREAAHALPLPENDLTNIQLGGLHFVAGESARQLTLQANFEDAQLRLGFEAICDPVILDFNVGDTRLADRHYEVMGYAKGSFTSDKLSTPIRAAAWHDHSWGARDFGTNPSSRWLFAVFGDDLAFSIFSFVTSFGAEQFGWVLDNGRVHRISRANFSSMIANDGATPLSVEIDCWTDDGRGYRLSGDVKATGLTGGEGWFGVDGITEFQCGGRLGQGFFEPAELKGPTPQMRKELGLP</sequence>